<gene>
    <name evidence="2" type="ORF">F6X53_17560</name>
</gene>
<evidence type="ECO:0000313" key="2">
    <source>
        <dbReference type="EMBL" id="KAB1077766.1"/>
    </source>
</evidence>
<comment type="caution">
    <text evidence="2">The sequence shown here is derived from an EMBL/GenBank/DDBJ whole genome shotgun (WGS) entry which is preliminary data.</text>
</comment>
<feature type="domain" description="DUF6894" evidence="1">
    <location>
        <begin position="8"/>
        <end position="75"/>
    </location>
</feature>
<keyword evidence="3" id="KW-1185">Reference proteome</keyword>
<accession>A0A6L3SWM2</accession>
<dbReference type="Proteomes" id="UP000474159">
    <property type="component" value="Unassembled WGS sequence"/>
</dbReference>
<evidence type="ECO:0000313" key="3">
    <source>
        <dbReference type="Proteomes" id="UP000474159"/>
    </source>
</evidence>
<evidence type="ECO:0000259" key="1">
    <source>
        <dbReference type="Pfam" id="PF21834"/>
    </source>
</evidence>
<sequence length="76" mass="8402">MRQGMPQRFHFRLVSAQDIIEDPVGALAEDIEEAQAAALSAIADLRRQGDMPEGTGEWRLEIRSASGVLLRTIELP</sequence>
<dbReference type="EMBL" id="VZZK01000018">
    <property type="protein sequence ID" value="KAB1077766.1"/>
    <property type="molecule type" value="Genomic_DNA"/>
</dbReference>
<organism evidence="2 3">
    <name type="scientific">Methylobacterium soli</name>
    <dbReference type="NCBI Taxonomy" id="553447"/>
    <lineage>
        <taxon>Bacteria</taxon>
        <taxon>Pseudomonadati</taxon>
        <taxon>Pseudomonadota</taxon>
        <taxon>Alphaproteobacteria</taxon>
        <taxon>Hyphomicrobiales</taxon>
        <taxon>Methylobacteriaceae</taxon>
        <taxon>Methylobacterium</taxon>
    </lineage>
</organism>
<protein>
    <recommendedName>
        <fullName evidence="1">DUF6894 domain-containing protein</fullName>
    </recommendedName>
</protein>
<proteinExistence type="predicted"/>
<dbReference type="AlphaFoldDB" id="A0A6L3SWM2"/>
<reference evidence="2 3" key="1">
    <citation type="submission" date="2019-09" db="EMBL/GenBank/DDBJ databases">
        <title>YIM 48816 draft genome.</title>
        <authorList>
            <person name="Jiang L."/>
        </authorList>
    </citation>
    <scope>NUCLEOTIDE SEQUENCE [LARGE SCALE GENOMIC DNA]</scope>
    <source>
        <strain evidence="2 3">YIM 48816</strain>
    </source>
</reference>
<name>A0A6L3SWM2_9HYPH</name>
<dbReference type="Pfam" id="PF21834">
    <property type="entry name" value="DUF6894"/>
    <property type="match status" value="1"/>
</dbReference>
<dbReference type="InterPro" id="IPR054189">
    <property type="entry name" value="DUF6894"/>
</dbReference>
<dbReference type="RefSeq" id="WP_191970881.1">
    <property type="nucleotide sequence ID" value="NZ_VZZK01000018.1"/>
</dbReference>